<dbReference type="Proteomes" id="UP000239480">
    <property type="component" value="Unassembled WGS sequence"/>
</dbReference>
<protein>
    <submittedName>
        <fullName evidence="2">Uncharacterized protein</fullName>
    </submittedName>
</protein>
<sequence>MRLIGLGWALAFFAAAAVAQDAGLEASFHDLIVEQQSDGQTWLTLRFVSPRIGPEDGELGYEEVAGDLDRLCDLHGMTAVEESGGADQVYITLMDRVIERGVYDPEATMYIGAYKPTADGCVWQ</sequence>
<evidence type="ECO:0000256" key="1">
    <source>
        <dbReference type="SAM" id="SignalP"/>
    </source>
</evidence>
<gene>
    <name evidence="2" type="ORF">CLV78_102232</name>
</gene>
<evidence type="ECO:0000313" key="2">
    <source>
        <dbReference type="EMBL" id="PRY25055.1"/>
    </source>
</evidence>
<name>A0A2T0RV35_9RHOB</name>
<dbReference type="AlphaFoldDB" id="A0A2T0RV35"/>
<feature type="signal peptide" evidence="1">
    <location>
        <begin position="1"/>
        <end position="19"/>
    </location>
</feature>
<dbReference type="Pfam" id="PF20107">
    <property type="entry name" value="DUF6497"/>
    <property type="match status" value="1"/>
</dbReference>
<dbReference type="InterPro" id="IPR045467">
    <property type="entry name" value="DUF6497"/>
</dbReference>
<feature type="chain" id="PRO_5015600193" evidence="1">
    <location>
        <begin position="20"/>
        <end position="124"/>
    </location>
</feature>
<keyword evidence="1" id="KW-0732">Signal</keyword>
<dbReference type="RefSeq" id="WP_106203990.1">
    <property type="nucleotide sequence ID" value="NZ_PVTD01000002.1"/>
</dbReference>
<evidence type="ECO:0000313" key="3">
    <source>
        <dbReference type="Proteomes" id="UP000239480"/>
    </source>
</evidence>
<reference evidence="2 3" key="1">
    <citation type="submission" date="2018-03" db="EMBL/GenBank/DDBJ databases">
        <title>Genomic Encyclopedia of Archaeal and Bacterial Type Strains, Phase II (KMG-II): from individual species to whole genera.</title>
        <authorList>
            <person name="Goeker M."/>
        </authorList>
    </citation>
    <scope>NUCLEOTIDE SEQUENCE [LARGE SCALE GENOMIC DNA]</scope>
    <source>
        <strain evidence="2 3">DSM 29328</strain>
    </source>
</reference>
<comment type="caution">
    <text evidence="2">The sequence shown here is derived from an EMBL/GenBank/DDBJ whole genome shotgun (WGS) entry which is preliminary data.</text>
</comment>
<dbReference type="OrthoDB" id="7862028at2"/>
<proteinExistence type="predicted"/>
<dbReference type="EMBL" id="PVTD01000002">
    <property type="protein sequence ID" value="PRY25055.1"/>
    <property type="molecule type" value="Genomic_DNA"/>
</dbReference>
<organism evidence="2 3">
    <name type="scientific">Aliiruegeria haliotis</name>
    <dbReference type="NCBI Taxonomy" id="1280846"/>
    <lineage>
        <taxon>Bacteria</taxon>
        <taxon>Pseudomonadati</taxon>
        <taxon>Pseudomonadota</taxon>
        <taxon>Alphaproteobacteria</taxon>
        <taxon>Rhodobacterales</taxon>
        <taxon>Roseobacteraceae</taxon>
        <taxon>Aliiruegeria</taxon>
    </lineage>
</organism>
<keyword evidence="3" id="KW-1185">Reference proteome</keyword>
<accession>A0A2T0RV35</accession>